<dbReference type="Proteomes" id="UP000798808">
    <property type="component" value="Unassembled WGS sequence"/>
</dbReference>
<dbReference type="Gene3D" id="1.10.490.10">
    <property type="entry name" value="Globins"/>
    <property type="match status" value="1"/>
</dbReference>
<keyword evidence="4" id="KW-0408">Iron</keyword>
<dbReference type="InterPro" id="IPR035965">
    <property type="entry name" value="PAS-like_dom_sf"/>
</dbReference>
<dbReference type="SUPFAM" id="SSF46458">
    <property type="entry name" value="Globin-like"/>
    <property type="match status" value="1"/>
</dbReference>
<keyword evidence="1" id="KW-0813">Transport</keyword>
<keyword evidence="14" id="KW-1185">Reference proteome</keyword>
<accession>A0ABW9RXR3</accession>
<dbReference type="PANTHER" id="PTHR32089:SF114">
    <property type="entry name" value="METHYL-ACCEPTING CHEMOTAXIS PROTEIN MCPB"/>
    <property type="match status" value="1"/>
</dbReference>
<dbReference type="InterPro" id="IPR013655">
    <property type="entry name" value="PAS_fold_3"/>
</dbReference>
<dbReference type="InterPro" id="IPR000700">
    <property type="entry name" value="PAS-assoc_C"/>
</dbReference>
<dbReference type="PROSITE" id="PS50113">
    <property type="entry name" value="PAC"/>
    <property type="match status" value="3"/>
</dbReference>
<feature type="domain" description="PAS" evidence="10">
    <location>
        <begin position="202"/>
        <end position="257"/>
    </location>
</feature>
<dbReference type="EMBL" id="SMLW01000664">
    <property type="protein sequence ID" value="MTI28467.1"/>
    <property type="molecule type" value="Genomic_DNA"/>
</dbReference>
<evidence type="ECO:0000256" key="2">
    <source>
        <dbReference type="ARBA" id="ARBA00022617"/>
    </source>
</evidence>
<evidence type="ECO:0000259" key="12">
    <source>
        <dbReference type="PROSITE" id="PS50885"/>
    </source>
</evidence>
<feature type="coiled-coil region" evidence="8">
    <location>
        <begin position="988"/>
        <end position="1015"/>
    </location>
</feature>
<keyword evidence="8" id="KW-0175">Coiled coil</keyword>
<keyword evidence="3" id="KW-0479">Metal-binding</keyword>
<dbReference type="Gene3D" id="1.10.287.950">
    <property type="entry name" value="Methyl-accepting chemotaxis protein"/>
    <property type="match status" value="1"/>
</dbReference>
<dbReference type="PROSITE" id="PS50885">
    <property type="entry name" value="HAMP"/>
    <property type="match status" value="1"/>
</dbReference>
<evidence type="ECO:0000256" key="8">
    <source>
        <dbReference type="SAM" id="Coils"/>
    </source>
</evidence>
<dbReference type="InterPro" id="IPR003660">
    <property type="entry name" value="HAMP_dom"/>
</dbReference>
<evidence type="ECO:0000259" key="9">
    <source>
        <dbReference type="PROSITE" id="PS50111"/>
    </source>
</evidence>
<dbReference type="NCBIfam" id="TIGR00229">
    <property type="entry name" value="sensory_box"/>
    <property type="match status" value="4"/>
</dbReference>
<keyword evidence="5 7" id="KW-0807">Transducer</keyword>
<dbReference type="Pfam" id="PF13426">
    <property type="entry name" value="PAS_9"/>
    <property type="match status" value="1"/>
</dbReference>
<feature type="domain" description="PAC" evidence="11">
    <location>
        <begin position="258"/>
        <end position="312"/>
    </location>
</feature>
<dbReference type="SMART" id="SM00283">
    <property type="entry name" value="MA"/>
    <property type="match status" value="1"/>
</dbReference>
<dbReference type="Pfam" id="PF08447">
    <property type="entry name" value="PAS_3"/>
    <property type="match status" value="3"/>
</dbReference>
<feature type="domain" description="Methyl-accepting transducer" evidence="9">
    <location>
        <begin position="739"/>
        <end position="975"/>
    </location>
</feature>
<evidence type="ECO:0000313" key="13">
    <source>
        <dbReference type="EMBL" id="MTI28467.1"/>
    </source>
</evidence>
<dbReference type="InterPro" id="IPR001610">
    <property type="entry name" value="PAC"/>
</dbReference>
<dbReference type="InterPro" id="IPR012292">
    <property type="entry name" value="Globin/Proto"/>
</dbReference>
<evidence type="ECO:0000256" key="4">
    <source>
        <dbReference type="ARBA" id="ARBA00023004"/>
    </source>
</evidence>
<dbReference type="InterPro" id="IPR004089">
    <property type="entry name" value="MCPsignal_dom"/>
</dbReference>
<protein>
    <submittedName>
        <fullName evidence="13">PAS domain S-box protein</fullName>
    </submittedName>
</protein>
<dbReference type="PROSITE" id="PS50112">
    <property type="entry name" value="PAS"/>
    <property type="match status" value="2"/>
</dbReference>
<evidence type="ECO:0000313" key="14">
    <source>
        <dbReference type="Proteomes" id="UP000798808"/>
    </source>
</evidence>
<dbReference type="PANTHER" id="PTHR32089">
    <property type="entry name" value="METHYL-ACCEPTING CHEMOTAXIS PROTEIN MCPB"/>
    <property type="match status" value="1"/>
</dbReference>
<evidence type="ECO:0000259" key="11">
    <source>
        <dbReference type="PROSITE" id="PS50113"/>
    </source>
</evidence>
<dbReference type="SUPFAM" id="SSF55785">
    <property type="entry name" value="PYP-like sensor domain (PAS domain)"/>
    <property type="match status" value="4"/>
</dbReference>
<dbReference type="InterPro" id="IPR009050">
    <property type="entry name" value="Globin-like_sf"/>
</dbReference>
<dbReference type="RefSeq" id="WP_155176012.1">
    <property type="nucleotide sequence ID" value="NZ_BAAAFL010000003.1"/>
</dbReference>
<feature type="domain" description="PAC" evidence="11">
    <location>
        <begin position="627"/>
        <end position="679"/>
    </location>
</feature>
<dbReference type="SMART" id="SM00091">
    <property type="entry name" value="PAS"/>
    <property type="match status" value="4"/>
</dbReference>
<gene>
    <name evidence="13" type="ORF">E1163_26155</name>
</gene>
<dbReference type="InterPro" id="IPR001486">
    <property type="entry name" value="Hemoglobin_trunc"/>
</dbReference>
<evidence type="ECO:0000259" key="10">
    <source>
        <dbReference type="PROSITE" id="PS50112"/>
    </source>
</evidence>
<keyword evidence="2" id="KW-0349">Heme</keyword>
<evidence type="ECO:0000256" key="7">
    <source>
        <dbReference type="PROSITE-ProRule" id="PRU00284"/>
    </source>
</evidence>
<dbReference type="Pfam" id="PF00015">
    <property type="entry name" value="MCPsignal"/>
    <property type="match status" value="1"/>
</dbReference>
<dbReference type="InterPro" id="IPR000014">
    <property type="entry name" value="PAS"/>
</dbReference>
<name>A0ABW9RXR3_9BACT</name>
<feature type="domain" description="PAC" evidence="11">
    <location>
        <begin position="383"/>
        <end position="435"/>
    </location>
</feature>
<feature type="domain" description="HAMP" evidence="12">
    <location>
        <begin position="668"/>
        <end position="720"/>
    </location>
</feature>
<dbReference type="CDD" id="cd00130">
    <property type="entry name" value="PAS"/>
    <property type="match status" value="4"/>
</dbReference>
<dbReference type="Pfam" id="PF01152">
    <property type="entry name" value="Bac_globin"/>
    <property type="match status" value="1"/>
</dbReference>
<sequence>MAKILTNRQKTLYHEVGGKSALQKIAELLLQKIETDVLLQPLTNGHDIAEQRKACVEYFSFILGGNSTYSYRADFLLTDSNLDTPRIIAITDHLKETLNELKIKKTLIKRIVDATDSFQAIATSDNTIPEPKQNLNKMAEGKKETMAKSKVISKSNNNVNLTSEAMAKELATSVFKQLPAEAQVKIKELDLKNKILDASCLISMTDKRGYITYINDKFCELSKYEREELLGQNHNVVRHPDMPKSVFKEVWSTIGKGKMFNGFIKNKAKDGSHYWVDAYIAPIMGTDGKPEAYIGVRFDITNLMEAKDEGDALKQALDLSWTSAEFEPDGTLLSANDNFITLMGYTSADEIIGKHHKIFCTPEDLKSNHYKTFWEDLGSGQAKSGEFKRLTKSGKEVWVNSAFTPVKDNNGKIVKVVKIAADVSEQVLEKQKNLQILEAAVDSVVTIGEDKIVTFFNKAAEEMFGYSREEVLGNNVKMIVPLAHRQNHDRYVDDNFNTGVNKVIGIGRDLEMTRKDGSKFWGNLSLSKVEVSGAVQYTAFIKDITEERANKIKADNVQAAVDAGWASIEFEPDGTVISANANFVKTLGYHGQDEIVGKHHRIFCENSYTNTQEYEQFWRTLANGQIQSGEFKRISRDGREVWLQASYTPVKDQDGRVTKVIKIATDISRVKFPVLAVNEIVNKLAEGDLTSEFDMHADGYVEQMGNALNKALENLNSLLYTINEVSSQVSDSAESLQDRSQSMKNNTKEMASAIAQMSRGAQDQAEKTDESSNLAQQVLNSAEEMEKRAELINKTAEDGQKSSENGLKIVKTLVENMEGISTSASLTSDSIKVLTQRAEEIGRTLNVITDIAAQTNLLALNAAIEAARAGDAGRGFAVVAEEIRKLAEDSRKSAVDIEKIIADVQKDTQSAGKAIDTMGQSVKQGNSASSEVESIFKEIATSSEATFGYSREILNSAKGQKEAIDSVAKNIEQIVVVAEETASGTQQVASSSQELDNSMEEITAASEQLASVSTELQASVNQFKLREAKSKS</sequence>
<dbReference type="SUPFAM" id="SSF58104">
    <property type="entry name" value="Methyl-accepting chemotaxis protein (MCP) signaling domain"/>
    <property type="match status" value="1"/>
</dbReference>
<dbReference type="PRINTS" id="PR00260">
    <property type="entry name" value="CHEMTRNSDUCR"/>
</dbReference>
<dbReference type="SMART" id="SM00086">
    <property type="entry name" value="PAC"/>
    <property type="match status" value="4"/>
</dbReference>
<comment type="caution">
    <text evidence="13">The sequence shown here is derived from an EMBL/GenBank/DDBJ whole genome shotgun (WGS) entry which is preliminary data.</text>
</comment>
<evidence type="ECO:0000256" key="5">
    <source>
        <dbReference type="ARBA" id="ARBA00023224"/>
    </source>
</evidence>
<comment type="similarity">
    <text evidence="6">Belongs to the methyl-accepting chemotaxis (MCP) protein family.</text>
</comment>
<dbReference type="Gene3D" id="3.30.450.20">
    <property type="entry name" value="PAS domain"/>
    <property type="match status" value="4"/>
</dbReference>
<proteinExistence type="inferred from homology"/>
<evidence type="ECO:0000256" key="6">
    <source>
        <dbReference type="ARBA" id="ARBA00029447"/>
    </source>
</evidence>
<organism evidence="13 14">
    <name type="scientific">Fulvivirga kasyanovii</name>
    <dbReference type="NCBI Taxonomy" id="396812"/>
    <lineage>
        <taxon>Bacteria</taxon>
        <taxon>Pseudomonadati</taxon>
        <taxon>Bacteroidota</taxon>
        <taxon>Cytophagia</taxon>
        <taxon>Cytophagales</taxon>
        <taxon>Fulvivirgaceae</taxon>
        <taxon>Fulvivirga</taxon>
    </lineage>
</organism>
<dbReference type="PROSITE" id="PS50111">
    <property type="entry name" value="CHEMOTAXIS_TRANSDUC_2"/>
    <property type="match status" value="1"/>
</dbReference>
<dbReference type="CDD" id="cd11386">
    <property type="entry name" value="MCP_signal"/>
    <property type="match status" value="1"/>
</dbReference>
<dbReference type="InterPro" id="IPR004090">
    <property type="entry name" value="Chemotax_Me-accpt_rcpt"/>
</dbReference>
<feature type="domain" description="PAS" evidence="10">
    <location>
        <begin position="429"/>
        <end position="489"/>
    </location>
</feature>
<reference evidence="13 14" key="1">
    <citation type="submission" date="2019-02" db="EMBL/GenBank/DDBJ databases">
        <authorList>
            <person name="Goldberg S.R."/>
            <person name="Haltli B.A."/>
            <person name="Correa H."/>
            <person name="Russell K.G."/>
        </authorList>
    </citation>
    <scope>NUCLEOTIDE SEQUENCE [LARGE SCALE GENOMIC DNA]</scope>
    <source>
        <strain evidence="13 14">JCM 16186</strain>
    </source>
</reference>
<evidence type="ECO:0000256" key="3">
    <source>
        <dbReference type="ARBA" id="ARBA00022723"/>
    </source>
</evidence>
<evidence type="ECO:0000256" key="1">
    <source>
        <dbReference type="ARBA" id="ARBA00022448"/>
    </source>
</evidence>